<dbReference type="SUPFAM" id="SSF53335">
    <property type="entry name" value="S-adenosyl-L-methionine-dependent methyltransferases"/>
    <property type="match status" value="1"/>
</dbReference>
<keyword evidence="4" id="KW-0830">Ubiquinone</keyword>
<gene>
    <name evidence="4" type="ORF">SAMN02745824_2101</name>
</gene>
<dbReference type="Proteomes" id="UP000185192">
    <property type="component" value="Unassembled WGS sequence"/>
</dbReference>
<keyword evidence="2" id="KW-0808">Transferase</keyword>
<keyword evidence="1 4" id="KW-0489">Methyltransferase</keyword>
<sequence length="274" mass="29153">MSNEEQIEYWNDDAGTQWAAHQVALDEMLAPATAVLMEAAAIQSGERVLDVGCGTGQTSLMASAEGGDVTGVDISRPMLDLARSRGGDSVEFQLEDAATFRSGQQYDLVISRFGVMFFANPQAAFANIRSNLKPGGRMAFVCWQSPKVNAWVMVPMAALKPLLPEAPEVDPHDPGPFAFADPERLQGILEAAGFEEVAITPHGLDVCLSQSGGVEEAVKFSSRIGPASRALKEADETLHPQLLEALRGALAPHDKDGRVALPGGIWVVTARVSG</sequence>
<dbReference type="OrthoDB" id="9777638at2"/>
<protein>
    <submittedName>
        <fullName evidence="4">Ubiquinone/menaquinone biosynthesis C-methylase UbiE</fullName>
    </submittedName>
</protein>
<evidence type="ECO:0000256" key="1">
    <source>
        <dbReference type="ARBA" id="ARBA00022603"/>
    </source>
</evidence>
<keyword evidence="5" id="KW-1185">Reference proteome</keyword>
<dbReference type="GO" id="GO:0008168">
    <property type="term" value="F:methyltransferase activity"/>
    <property type="evidence" value="ECO:0007669"/>
    <property type="project" value="UniProtKB-KW"/>
</dbReference>
<evidence type="ECO:0000313" key="4">
    <source>
        <dbReference type="EMBL" id="SIN86830.1"/>
    </source>
</evidence>
<evidence type="ECO:0000313" key="5">
    <source>
        <dbReference type="Proteomes" id="UP000185192"/>
    </source>
</evidence>
<dbReference type="STRING" id="1123272.SAMN02745824_2101"/>
<organism evidence="4 5">
    <name type="scientific">Parasphingorhabdus marina DSM 22363</name>
    <dbReference type="NCBI Taxonomy" id="1123272"/>
    <lineage>
        <taxon>Bacteria</taxon>
        <taxon>Pseudomonadati</taxon>
        <taxon>Pseudomonadota</taxon>
        <taxon>Alphaproteobacteria</taxon>
        <taxon>Sphingomonadales</taxon>
        <taxon>Sphingomonadaceae</taxon>
        <taxon>Parasphingorhabdus</taxon>
    </lineage>
</organism>
<accession>A0A1N6EV28</accession>
<name>A0A1N6EV28_9SPHN</name>
<dbReference type="Gene3D" id="3.40.50.150">
    <property type="entry name" value="Vaccinia Virus protein VP39"/>
    <property type="match status" value="1"/>
</dbReference>
<dbReference type="PANTHER" id="PTHR43861">
    <property type="entry name" value="TRANS-ACONITATE 2-METHYLTRANSFERASE-RELATED"/>
    <property type="match status" value="1"/>
</dbReference>
<dbReference type="PANTHER" id="PTHR43861:SF1">
    <property type="entry name" value="TRANS-ACONITATE 2-METHYLTRANSFERASE"/>
    <property type="match status" value="1"/>
</dbReference>
<reference evidence="5" key="1">
    <citation type="submission" date="2016-11" db="EMBL/GenBank/DDBJ databases">
        <authorList>
            <person name="Varghese N."/>
            <person name="Submissions S."/>
        </authorList>
    </citation>
    <scope>NUCLEOTIDE SEQUENCE [LARGE SCALE GENOMIC DNA]</scope>
    <source>
        <strain evidence="5">DSM 22363</strain>
    </source>
</reference>
<dbReference type="InterPro" id="IPR029063">
    <property type="entry name" value="SAM-dependent_MTases_sf"/>
</dbReference>
<feature type="domain" description="Methyltransferase" evidence="3">
    <location>
        <begin position="48"/>
        <end position="136"/>
    </location>
</feature>
<dbReference type="EMBL" id="FSQW01000002">
    <property type="protein sequence ID" value="SIN86830.1"/>
    <property type="molecule type" value="Genomic_DNA"/>
</dbReference>
<dbReference type="RefSeq" id="WP_074205190.1">
    <property type="nucleotide sequence ID" value="NZ_FSQW01000002.1"/>
</dbReference>
<dbReference type="GO" id="GO:0032259">
    <property type="term" value="P:methylation"/>
    <property type="evidence" value="ECO:0007669"/>
    <property type="project" value="UniProtKB-KW"/>
</dbReference>
<dbReference type="InterPro" id="IPR041698">
    <property type="entry name" value="Methyltransf_25"/>
</dbReference>
<proteinExistence type="predicted"/>
<dbReference type="CDD" id="cd02440">
    <property type="entry name" value="AdoMet_MTases"/>
    <property type="match status" value="1"/>
</dbReference>
<dbReference type="Pfam" id="PF13649">
    <property type="entry name" value="Methyltransf_25"/>
    <property type="match status" value="1"/>
</dbReference>
<evidence type="ECO:0000256" key="2">
    <source>
        <dbReference type="ARBA" id="ARBA00022679"/>
    </source>
</evidence>
<evidence type="ECO:0000259" key="3">
    <source>
        <dbReference type="Pfam" id="PF13649"/>
    </source>
</evidence>
<dbReference type="AlphaFoldDB" id="A0A1N6EV28"/>